<dbReference type="RefSeq" id="WP_098317003.1">
    <property type="nucleotide sequence ID" value="NZ_NTYF01000023.1"/>
</dbReference>
<gene>
    <name evidence="1" type="ORF">CN495_07855</name>
</gene>
<evidence type="ECO:0000313" key="2">
    <source>
        <dbReference type="Proteomes" id="UP000219897"/>
    </source>
</evidence>
<comment type="caution">
    <text evidence="1">The sequence shown here is derived from an EMBL/GenBank/DDBJ whole genome shotgun (WGS) entry which is preliminary data.</text>
</comment>
<reference evidence="1 2" key="1">
    <citation type="submission" date="2017-09" db="EMBL/GenBank/DDBJ databases">
        <title>Large-scale bioinformatics analysis of Bacillus genomes uncovers conserved roles of natural products in bacterial physiology.</title>
        <authorList>
            <consortium name="Agbiome Team Llc"/>
            <person name="Bleich R.M."/>
            <person name="Kirk G.J."/>
            <person name="Santa Maria K.C."/>
            <person name="Allen S.E."/>
            <person name="Farag S."/>
            <person name="Shank E.A."/>
            <person name="Bowers A."/>
        </authorList>
    </citation>
    <scope>NUCLEOTIDE SEQUENCE [LARGE SCALE GENOMIC DNA]</scope>
    <source>
        <strain evidence="1 2">AFS005140</strain>
    </source>
</reference>
<dbReference type="EMBL" id="NTYF01000023">
    <property type="protein sequence ID" value="PER55658.1"/>
    <property type="molecule type" value="Genomic_DNA"/>
</dbReference>
<organism evidence="1 2">
    <name type="scientific">Bacillus thuringiensis</name>
    <dbReference type="NCBI Taxonomy" id="1428"/>
    <lineage>
        <taxon>Bacteria</taxon>
        <taxon>Bacillati</taxon>
        <taxon>Bacillota</taxon>
        <taxon>Bacilli</taxon>
        <taxon>Bacillales</taxon>
        <taxon>Bacillaceae</taxon>
        <taxon>Bacillus</taxon>
        <taxon>Bacillus cereus group</taxon>
    </lineage>
</organism>
<dbReference type="Proteomes" id="UP000219897">
    <property type="component" value="Unassembled WGS sequence"/>
</dbReference>
<dbReference type="AlphaFoldDB" id="A0ABD6S747"/>
<proteinExistence type="predicted"/>
<accession>A0ABD6S747</accession>
<evidence type="ECO:0000313" key="1">
    <source>
        <dbReference type="EMBL" id="PER55658.1"/>
    </source>
</evidence>
<protein>
    <submittedName>
        <fullName evidence="1">Uncharacterized protein</fullName>
    </submittedName>
</protein>
<name>A0ABD6S747_BACTU</name>
<sequence>MVGKTIAVKGKEYGLLVDVDAELQTAVYLIPVEEWEQNNLDNYVGTESHRLPAPVAQKVERGEYAELQVASVVSL</sequence>